<dbReference type="Proteomes" id="UP001289374">
    <property type="component" value="Unassembled WGS sequence"/>
</dbReference>
<name>A0AAE1VZN0_9LAMI</name>
<dbReference type="AlphaFoldDB" id="A0AAE1VZN0"/>
<gene>
    <name evidence="2" type="ORF">Sango_2831300</name>
</gene>
<evidence type="ECO:0000313" key="3">
    <source>
        <dbReference type="Proteomes" id="UP001289374"/>
    </source>
</evidence>
<accession>A0AAE1VZN0</accession>
<dbReference type="EMBL" id="JACGWL010000637">
    <property type="protein sequence ID" value="KAK4382856.1"/>
    <property type="molecule type" value="Genomic_DNA"/>
</dbReference>
<evidence type="ECO:0000313" key="2">
    <source>
        <dbReference type="EMBL" id="KAK4382856.1"/>
    </source>
</evidence>
<protein>
    <recommendedName>
        <fullName evidence="1">MULE transposase domain-containing protein</fullName>
    </recommendedName>
</protein>
<feature type="domain" description="MULE transposase" evidence="1">
    <location>
        <begin position="2"/>
        <end position="83"/>
    </location>
</feature>
<dbReference type="PANTHER" id="PTHR31973:SF187">
    <property type="entry name" value="MUTATOR TRANSPOSASE MUDRA PROTEIN"/>
    <property type="match status" value="1"/>
</dbReference>
<comment type="caution">
    <text evidence="2">The sequence shown here is derived from an EMBL/GenBank/DDBJ whole genome shotgun (WGS) entry which is preliminary data.</text>
</comment>
<reference evidence="2" key="1">
    <citation type="submission" date="2020-06" db="EMBL/GenBank/DDBJ databases">
        <authorList>
            <person name="Li T."/>
            <person name="Hu X."/>
            <person name="Zhang T."/>
            <person name="Song X."/>
            <person name="Zhang H."/>
            <person name="Dai N."/>
            <person name="Sheng W."/>
            <person name="Hou X."/>
            <person name="Wei L."/>
        </authorList>
    </citation>
    <scope>NUCLEOTIDE SEQUENCE</scope>
    <source>
        <strain evidence="2">K16</strain>
        <tissue evidence="2">Leaf</tissue>
    </source>
</reference>
<dbReference type="InterPro" id="IPR018289">
    <property type="entry name" value="MULE_transposase_dom"/>
</dbReference>
<evidence type="ECO:0000259" key="1">
    <source>
        <dbReference type="Pfam" id="PF10551"/>
    </source>
</evidence>
<sequence length="113" mass="13208">MSAFVAVGRDGNDSMWPIALAVVPVENREMWTWFLTELLKDLGGTEQSYRWTFISDRQKGLLDAVKQLAPHSEHRFCLRHKYENFKQKFKSPALKELFWKAASTASKTDFRRI</sequence>
<organism evidence="2 3">
    <name type="scientific">Sesamum angolense</name>
    <dbReference type="NCBI Taxonomy" id="2727404"/>
    <lineage>
        <taxon>Eukaryota</taxon>
        <taxon>Viridiplantae</taxon>
        <taxon>Streptophyta</taxon>
        <taxon>Embryophyta</taxon>
        <taxon>Tracheophyta</taxon>
        <taxon>Spermatophyta</taxon>
        <taxon>Magnoliopsida</taxon>
        <taxon>eudicotyledons</taxon>
        <taxon>Gunneridae</taxon>
        <taxon>Pentapetalae</taxon>
        <taxon>asterids</taxon>
        <taxon>lamiids</taxon>
        <taxon>Lamiales</taxon>
        <taxon>Pedaliaceae</taxon>
        <taxon>Sesamum</taxon>
    </lineage>
</organism>
<proteinExistence type="predicted"/>
<dbReference type="Pfam" id="PF10551">
    <property type="entry name" value="MULE"/>
    <property type="match status" value="1"/>
</dbReference>
<dbReference type="PANTHER" id="PTHR31973">
    <property type="entry name" value="POLYPROTEIN, PUTATIVE-RELATED"/>
    <property type="match status" value="1"/>
</dbReference>
<keyword evidence="3" id="KW-1185">Reference proteome</keyword>
<reference evidence="2" key="2">
    <citation type="journal article" date="2024" name="Plant">
        <title>Genomic evolution and insights into agronomic trait innovations of Sesamum species.</title>
        <authorList>
            <person name="Miao H."/>
            <person name="Wang L."/>
            <person name="Qu L."/>
            <person name="Liu H."/>
            <person name="Sun Y."/>
            <person name="Le M."/>
            <person name="Wang Q."/>
            <person name="Wei S."/>
            <person name="Zheng Y."/>
            <person name="Lin W."/>
            <person name="Duan Y."/>
            <person name="Cao H."/>
            <person name="Xiong S."/>
            <person name="Wang X."/>
            <person name="Wei L."/>
            <person name="Li C."/>
            <person name="Ma Q."/>
            <person name="Ju M."/>
            <person name="Zhao R."/>
            <person name="Li G."/>
            <person name="Mu C."/>
            <person name="Tian Q."/>
            <person name="Mei H."/>
            <person name="Zhang T."/>
            <person name="Gao T."/>
            <person name="Zhang H."/>
        </authorList>
    </citation>
    <scope>NUCLEOTIDE SEQUENCE</scope>
    <source>
        <strain evidence="2">K16</strain>
    </source>
</reference>